<feature type="domain" description="Methyltransferase" evidence="4">
    <location>
        <begin position="31"/>
        <end position="128"/>
    </location>
</feature>
<dbReference type="SUPFAM" id="SSF53335">
    <property type="entry name" value="S-adenosyl-L-methionine-dependent methyltransferases"/>
    <property type="match status" value="1"/>
</dbReference>
<keyword evidence="3" id="KW-0949">S-adenosyl-L-methionine</keyword>
<keyword evidence="6" id="KW-1185">Reference proteome</keyword>
<protein>
    <submittedName>
        <fullName evidence="5">Class I SAM-dependent methyltransferase</fullName>
    </submittedName>
</protein>
<sequence length="197" mass="20968">MPRRPATTRPFNSHMHQVLDAVTALPAGASVLDAGCGGGAVARWLAEEGGYDVLGIDLELPADAATHGRLALPGGGGLQLDTGDLLHLAAEPGRRRYDAVLLFGVLHYGGSADAVRRMLRAADRLAAPSAPIGLSWICDEVPLTYEEAYLPGRHLVGAALTALGRTRAHSSDRDITHTHGGSPVHDHRIVYEIWRRP</sequence>
<dbReference type="PANTHER" id="PTHR43464:SF19">
    <property type="entry name" value="UBIQUINONE BIOSYNTHESIS O-METHYLTRANSFERASE, MITOCHONDRIAL"/>
    <property type="match status" value="1"/>
</dbReference>
<dbReference type="Pfam" id="PF13649">
    <property type="entry name" value="Methyltransf_25"/>
    <property type="match status" value="1"/>
</dbReference>
<keyword evidence="1 5" id="KW-0489">Methyltransferase</keyword>
<dbReference type="RefSeq" id="WP_226725833.1">
    <property type="nucleotide sequence ID" value="NZ_JAJAUY010000015.1"/>
</dbReference>
<dbReference type="CDD" id="cd02440">
    <property type="entry name" value="AdoMet_MTases"/>
    <property type="match status" value="1"/>
</dbReference>
<accession>A0ABS8B347</accession>
<dbReference type="GO" id="GO:0032259">
    <property type="term" value="P:methylation"/>
    <property type="evidence" value="ECO:0007669"/>
    <property type="project" value="UniProtKB-KW"/>
</dbReference>
<evidence type="ECO:0000256" key="1">
    <source>
        <dbReference type="ARBA" id="ARBA00022603"/>
    </source>
</evidence>
<evidence type="ECO:0000259" key="4">
    <source>
        <dbReference type="Pfam" id="PF13649"/>
    </source>
</evidence>
<dbReference type="Gene3D" id="3.40.50.150">
    <property type="entry name" value="Vaccinia Virus protein VP39"/>
    <property type="match status" value="1"/>
</dbReference>
<dbReference type="PANTHER" id="PTHR43464">
    <property type="entry name" value="METHYLTRANSFERASE"/>
    <property type="match status" value="1"/>
</dbReference>
<evidence type="ECO:0000313" key="5">
    <source>
        <dbReference type="EMBL" id="MCB5179012.1"/>
    </source>
</evidence>
<dbReference type="GO" id="GO:0008168">
    <property type="term" value="F:methyltransferase activity"/>
    <property type="evidence" value="ECO:0007669"/>
    <property type="project" value="UniProtKB-KW"/>
</dbReference>
<dbReference type="EMBL" id="JAJAUY010000015">
    <property type="protein sequence ID" value="MCB5179012.1"/>
    <property type="molecule type" value="Genomic_DNA"/>
</dbReference>
<gene>
    <name evidence="5" type="ORF">LG632_06380</name>
</gene>
<keyword evidence="2" id="KW-0808">Transferase</keyword>
<reference evidence="5 6" key="1">
    <citation type="submission" date="2021-10" db="EMBL/GenBank/DDBJ databases">
        <title>Streptomyces sp. strain SMC 277, a novel streptomycete isolated from soil.</title>
        <authorList>
            <person name="Chanama M."/>
        </authorList>
    </citation>
    <scope>NUCLEOTIDE SEQUENCE [LARGE SCALE GENOMIC DNA]</scope>
    <source>
        <strain evidence="5 6">SMC 277</strain>
    </source>
</reference>
<comment type="caution">
    <text evidence="5">The sequence shown here is derived from an EMBL/GenBank/DDBJ whole genome shotgun (WGS) entry which is preliminary data.</text>
</comment>
<evidence type="ECO:0000313" key="6">
    <source>
        <dbReference type="Proteomes" id="UP001199054"/>
    </source>
</evidence>
<proteinExistence type="predicted"/>
<name>A0ABS8B347_9ACTN</name>
<evidence type="ECO:0000256" key="3">
    <source>
        <dbReference type="ARBA" id="ARBA00022691"/>
    </source>
</evidence>
<evidence type="ECO:0000256" key="2">
    <source>
        <dbReference type="ARBA" id="ARBA00022679"/>
    </source>
</evidence>
<dbReference type="InterPro" id="IPR029063">
    <property type="entry name" value="SAM-dependent_MTases_sf"/>
</dbReference>
<organism evidence="5 6">
    <name type="scientific">Streptomyces antimicrobicus</name>
    <dbReference type="NCBI Taxonomy" id="2883108"/>
    <lineage>
        <taxon>Bacteria</taxon>
        <taxon>Bacillati</taxon>
        <taxon>Actinomycetota</taxon>
        <taxon>Actinomycetes</taxon>
        <taxon>Kitasatosporales</taxon>
        <taxon>Streptomycetaceae</taxon>
        <taxon>Streptomyces</taxon>
    </lineage>
</organism>
<dbReference type="Proteomes" id="UP001199054">
    <property type="component" value="Unassembled WGS sequence"/>
</dbReference>
<dbReference type="InterPro" id="IPR041698">
    <property type="entry name" value="Methyltransf_25"/>
</dbReference>